<evidence type="ECO:0000313" key="2">
    <source>
        <dbReference type="Proteomes" id="UP000199072"/>
    </source>
</evidence>
<accession>A0A1G6YSA2</accession>
<dbReference type="EMBL" id="FNAI01000003">
    <property type="protein sequence ID" value="SDD92436.1"/>
    <property type="molecule type" value="Genomic_DNA"/>
</dbReference>
<keyword evidence="2" id="KW-1185">Reference proteome</keyword>
<dbReference type="OrthoDB" id="7432683at2"/>
<gene>
    <name evidence="1" type="ORF">SAMN05216464_10355</name>
</gene>
<dbReference type="Gene3D" id="2.60.40.1120">
    <property type="entry name" value="Carboxypeptidase-like, regulatory domain"/>
    <property type="match status" value="1"/>
</dbReference>
<proteinExistence type="predicted"/>
<dbReference type="SUPFAM" id="SSF49464">
    <property type="entry name" value="Carboxypeptidase regulatory domain-like"/>
    <property type="match status" value="1"/>
</dbReference>
<dbReference type="RefSeq" id="WP_091147678.1">
    <property type="nucleotide sequence ID" value="NZ_FNAI01000003.1"/>
</dbReference>
<dbReference type="InterPro" id="IPR008969">
    <property type="entry name" value="CarboxyPept-like_regulatory"/>
</dbReference>
<dbReference type="Proteomes" id="UP000199072">
    <property type="component" value="Unassembled WGS sequence"/>
</dbReference>
<protein>
    <submittedName>
        <fullName evidence="1">CarboxypepD_reg-like domain-containing protein</fullName>
    </submittedName>
</protein>
<sequence>MGIKNISIPQACHESWQSMAPVDKGRYCQSCCKTVTDFTGMSNAEVINYLADRTNSCGRFSDVQLKSINHQLYIENQQPVSQWKRLALFVGVIGSSVYFKADAQTKPSTSKYPVTKQNGKDKPAPITTTQFSSNRIITGRVFDDTLAVAGATVMVKGLAIKTSTALNGEYKIELPANADTLTVSFIGYETAYIDISQQSQTKFDVKLKEDPQLNDVVLVGAYQVRQSFFQRMWHSITHIF</sequence>
<evidence type="ECO:0000313" key="1">
    <source>
        <dbReference type="EMBL" id="SDD92436.1"/>
    </source>
</evidence>
<name>A0A1G6YSA2_9SPHI</name>
<dbReference type="AlphaFoldDB" id="A0A1G6YSA2"/>
<dbReference type="Pfam" id="PF13715">
    <property type="entry name" value="CarbopepD_reg_2"/>
    <property type="match status" value="1"/>
</dbReference>
<organism evidence="1 2">
    <name type="scientific">Mucilaginibacter pineti</name>
    <dbReference type="NCBI Taxonomy" id="1391627"/>
    <lineage>
        <taxon>Bacteria</taxon>
        <taxon>Pseudomonadati</taxon>
        <taxon>Bacteroidota</taxon>
        <taxon>Sphingobacteriia</taxon>
        <taxon>Sphingobacteriales</taxon>
        <taxon>Sphingobacteriaceae</taxon>
        <taxon>Mucilaginibacter</taxon>
    </lineage>
</organism>
<dbReference type="STRING" id="1391627.SAMN05216464_10355"/>
<reference evidence="1 2" key="1">
    <citation type="submission" date="2016-10" db="EMBL/GenBank/DDBJ databases">
        <authorList>
            <person name="de Groot N.N."/>
        </authorList>
    </citation>
    <scope>NUCLEOTIDE SEQUENCE [LARGE SCALE GENOMIC DNA]</scope>
    <source>
        <strain evidence="1 2">47C3B</strain>
    </source>
</reference>